<name>A0ABR3ZGU6_9PEZI</name>
<evidence type="ECO:0000313" key="4">
    <source>
        <dbReference type="Proteomes" id="UP001583186"/>
    </source>
</evidence>
<dbReference type="PANTHER" id="PTHR43201">
    <property type="entry name" value="ACYL-COA SYNTHETASE"/>
    <property type="match status" value="1"/>
</dbReference>
<accession>A0ABR3ZGU6</accession>
<reference evidence="3 4" key="1">
    <citation type="journal article" date="2024" name="IMA Fungus">
        <title>IMA Genome - F19 : A genome assembly and annotation guide to empower mycologists, including annotated draft genome sequences of Ceratocystis pirilliformis, Diaporthe australafricana, Fusarium ophioides, Paecilomyces lecythidis, and Sporothrix stenoceras.</title>
        <authorList>
            <person name="Aylward J."/>
            <person name="Wilson A.M."/>
            <person name="Visagie C.M."/>
            <person name="Spraker J."/>
            <person name="Barnes I."/>
            <person name="Buitendag C."/>
            <person name="Ceriani C."/>
            <person name="Del Mar Angel L."/>
            <person name="du Plessis D."/>
            <person name="Fuchs T."/>
            <person name="Gasser K."/>
            <person name="Kramer D."/>
            <person name="Li W."/>
            <person name="Munsamy K."/>
            <person name="Piso A."/>
            <person name="Price J.L."/>
            <person name="Sonnekus B."/>
            <person name="Thomas C."/>
            <person name="van der Nest A."/>
            <person name="van Dijk A."/>
            <person name="van Heerden A."/>
            <person name="van Vuuren N."/>
            <person name="Yilmaz N."/>
            <person name="Duong T.A."/>
            <person name="van der Merwe N.A."/>
            <person name="Wingfield M.J."/>
            <person name="Wingfield B.D."/>
        </authorList>
    </citation>
    <scope>NUCLEOTIDE SEQUENCE [LARGE SCALE GENOMIC DNA]</scope>
    <source>
        <strain evidence="3 4">CMW 5346</strain>
    </source>
</reference>
<dbReference type="PROSITE" id="PS00455">
    <property type="entry name" value="AMP_BINDING"/>
    <property type="match status" value="1"/>
</dbReference>
<proteinExistence type="predicted"/>
<dbReference type="InterPro" id="IPR042099">
    <property type="entry name" value="ANL_N_sf"/>
</dbReference>
<dbReference type="Pfam" id="PF00501">
    <property type="entry name" value="AMP-binding"/>
    <property type="match status" value="1"/>
</dbReference>
<sequence>MASSPVALSTTASNTAVSKPSLVRGTKSVPLIEEPISHLIEQTASKFDDRTAVCVPWQQINLSYQAMAERSRSMSKVLLAAGLKHGDVVGIMAGNRYEYIETPLAGGRIGCPVVLINNMFSPIELEQAMGRVYFTECTVLVIASSIGPRIMGEHIKNTLTKFTRKDGLRHVVVLGETKDRGDDRATRYESFFAEANVPATDAELKKAESRVVVNDILNLQFTSGTTGWPKAECLTHRNILNDAMFVGAAMKLTPVDIVSCPPRLFHCFGLVMGFLASHYYGSAIVYPSDTFNAEKTIESVLRERVTALLGVPTMFFAQLEALDKNPRQFTTVRTGLAAGSQVPAPLMESILRRMNVPSMLITYGMMEMSPVTFITAIDDTQGKRFNSIGRVLPHTDCKVVDSRGRTVPIGQRGELCTAGFPLQRGYWKDEEKMREVMKEDETGLRWMYTGDEGYLDAEGYAYVTCRIKDLIIRASEEEERRRTFWSIYLLDKLVSCGQGRPPAIADEDCYVQLPCTQAAFCTGNIPKTATLHALLGWNTDATSGVGSASAFWLVVLSGSALSRCARYGLHQRDVQDALPWGSKSEFASHGSTLLLVEHHLQAEAQLQPLSALADRYRRPDGTIDHDIASHIAVLLLRLRKLSCRTPPNFLVRSAELCLTHAPALIELLHDAAAAGLHVQSSFYAYSVAVGLANHESDSKIVVAHQLYLSMWQEIGQVWEHASKMYFQLLLFDNQGLSLAQSLNNTIAGEELNPVVEAVFWSMVDYDTM</sequence>
<protein>
    <recommendedName>
        <fullName evidence="2">Xylanolytic transcriptional activator regulatory domain-containing protein</fullName>
    </recommendedName>
</protein>
<dbReference type="InterPro" id="IPR020845">
    <property type="entry name" value="AMP-binding_CS"/>
</dbReference>
<organism evidence="3 4">
    <name type="scientific">Sporothrix stenoceras</name>
    <dbReference type="NCBI Taxonomy" id="5173"/>
    <lineage>
        <taxon>Eukaryota</taxon>
        <taxon>Fungi</taxon>
        <taxon>Dikarya</taxon>
        <taxon>Ascomycota</taxon>
        <taxon>Pezizomycotina</taxon>
        <taxon>Sordariomycetes</taxon>
        <taxon>Sordariomycetidae</taxon>
        <taxon>Ophiostomatales</taxon>
        <taxon>Ophiostomataceae</taxon>
        <taxon>Sporothrix</taxon>
    </lineage>
</organism>
<evidence type="ECO:0000259" key="2">
    <source>
        <dbReference type="SMART" id="SM00906"/>
    </source>
</evidence>
<keyword evidence="4" id="KW-1185">Reference proteome</keyword>
<dbReference type="Pfam" id="PF04082">
    <property type="entry name" value="Fungal_trans"/>
    <property type="match status" value="1"/>
</dbReference>
<dbReference type="Proteomes" id="UP001583186">
    <property type="component" value="Unassembled WGS sequence"/>
</dbReference>
<dbReference type="InterPro" id="IPR007219">
    <property type="entry name" value="XnlR_reg_dom"/>
</dbReference>
<dbReference type="PANTHER" id="PTHR43201:SF6">
    <property type="entry name" value="ACYL COA SYNTHETASE (EUROFUNG)"/>
    <property type="match status" value="1"/>
</dbReference>
<evidence type="ECO:0000313" key="3">
    <source>
        <dbReference type="EMBL" id="KAL1899417.1"/>
    </source>
</evidence>
<dbReference type="EMBL" id="JAWCUI010000012">
    <property type="protein sequence ID" value="KAL1899417.1"/>
    <property type="molecule type" value="Genomic_DNA"/>
</dbReference>
<feature type="domain" description="Xylanolytic transcriptional activator regulatory" evidence="2">
    <location>
        <begin position="464"/>
        <end position="520"/>
    </location>
</feature>
<dbReference type="InterPro" id="IPR000873">
    <property type="entry name" value="AMP-dep_synth/lig_dom"/>
</dbReference>
<evidence type="ECO:0000256" key="1">
    <source>
        <dbReference type="ARBA" id="ARBA00023242"/>
    </source>
</evidence>
<keyword evidence="1" id="KW-0539">Nucleus</keyword>
<dbReference type="SMART" id="SM00906">
    <property type="entry name" value="Fungal_trans"/>
    <property type="match status" value="1"/>
</dbReference>
<dbReference type="Gene3D" id="3.40.50.12780">
    <property type="entry name" value="N-terminal domain of ligase-like"/>
    <property type="match status" value="1"/>
</dbReference>
<comment type="caution">
    <text evidence="3">The sequence shown here is derived from an EMBL/GenBank/DDBJ whole genome shotgun (WGS) entry which is preliminary data.</text>
</comment>
<gene>
    <name evidence="3" type="ORF">Sste5346_002813</name>
</gene>
<dbReference type="CDD" id="cd12148">
    <property type="entry name" value="fungal_TF_MHR"/>
    <property type="match status" value="1"/>
</dbReference>
<dbReference type="SUPFAM" id="SSF56801">
    <property type="entry name" value="Acetyl-CoA synthetase-like"/>
    <property type="match status" value="1"/>
</dbReference>